<dbReference type="EMBL" id="CP133616">
    <property type="protein sequence ID" value="WMV29559.1"/>
    <property type="molecule type" value="Genomic_DNA"/>
</dbReference>
<name>A0AAF0TRR3_SOLVR</name>
<evidence type="ECO:0000313" key="1">
    <source>
        <dbReference type="EMBL" id="WMV29559.1"/>
    </source>
</evidence>
<dbReference type="AlphaFoldDB" id="A0AAF0TRR3"/>
<proteinExistence type="predicted"/>
<accession>A0AAF0TRR3</accession>
<evidence type="ECO:0000313" key="2">
    <source>
        <dbReference type="Proteomes" id="UP001234989"/>
    </source>
</evidence>
<gene>
    <name evidence="1" type="ORF">MTR67_022944</name>
</gene>
<organism evidence="1 2">
    <name type="scientific">Solanum verrucosum</name>
    <dbReference type="NCBI Taxonomy" id="315347"/>
    <lineage>
        <taxon>Eukaryota</taxon>
        <taxon>Viridiplantae</taxon>
        <taxon>Streptophyta</taxon>
        <taxon>Embryophyta</taxon>
        <taxon>Tracheophyta</taxon>
        <taxon>Spermatophyta</taxon>
        <taxon>Magnoliopsida</taxon>
        <taxon>eudicotyledons</taxon>
        <taxon>Gunneridae</taxon>
        <taxon>Pentapetalae</taxon>
        <taxon>asterids</taxon>
        <taxon>lamiids</taxon>
        <taxon>Solanales</taxon>
        <taxon>Solanaceae</taxon>
        <taxon>Solanoideae</taxon>
        <taxon>Solaneae</taxon>
        <taxon>Solanum</taxon>
    </lineage>
</organism>
<dbReference type="Proteomes" id="UP001234989">
    <property type="component" value="Chromosome 5"/>
</dbReference>
<keyword evidence="2" id="KW-1185">Reference proteome</keyword>
<protein>
    <submittedName>
        <fullName evidence="1">Uncharacterized protein</fullName>
    </submittedName>
</protein>
<sequence>MYNCEVSSMWLLLVDIISRC</sequence>
<reference evidence="1" key="1">
    <citation type="submission" date="2023-08" db="EMBL/GenBank/DDBJ databases">
        <title>A de novo genome assembly of Solanum verrucosum Schlechtendal, a Mexican diploid species geographically isolated from the other diploid A-genome species in potato relatives.</title>
        <authorList>
            <person name="Hosaka K."/>
        </authorList>
    </citation>
    <scope>NUCLEOTIDE SEQUENCE</scope>
    <source>
        <tissue evidence="1">Young leaves</tissue>
    </source>
</reference>